<comment type="caution">
    <text evidence="2">The sequence shown here is derived from an EMBL/GenBank/DDBJ whole genome shotgun (WGS) entry which is preliminary data.</text>
</comment>
<evidence type="ECO:0000313" key="3">
    <source>
        <dbReference type="Proteomes" id="UP001054252"/>
    </source>
</evidence>
<protein>
    <submittedName>
        <fullName evidence="2">Uncharacterized protein</fullName>
    </submittedName>
</protein>
<organism evidence="2 3">
    <name type="scientific">Rubroshorea leprosula</name>
    <dbReference type="NCBI Taxonomy" id="152421"/>
    <lineage>
        <taxon>Eukaryota</taxon>
        <taxon>Viridiplantae</taxon>
        <taxon>Streptophyta</taxon>
        <taxon>Embryophyta</taxon>
        <taxon>Tracheophyta</taxon>
        <taxon>Spermatophyta</taxon>
        <taxon>Magnoliopsida</taxon>
        <taxon>eudicotyledons</taxon>
        <taxon>Gunneridae</taxon>
        <taxon>Pentapetalae</taxon>
        <taxon>rosids</taxon>
        <taxon>malvids</taxon>
        <taxon>Malvales</taxon>
        <taxon>Dipterocarpaceae</taxon>
        <taxon>Rubroshorea</taxon>
    </lineage>
</organism>
<keyword evidence="3" id="KW-1185">Reference proteome</keyword>
<dbReference type="AlphaFoldDB" id="A0AAV5L9V6"/>
<dbReference type="Proteomes" id="UP001054252">
    <property type="component" value="Unassembled WGS sequence"/>
</dbReference>
<name>A0AAV5L9V6_9ROSI</name>
<gene>
    <name evidence="2" type="ORF">SLEP1_g42455</name>
</gene>
<dbReference type="EMBL" id="BPVZ01000103">
    <property type="protein sequence ID" value="GKV34030.1"/>
    <property type="molecule type" value="Genomic_DNA"/>
</dbReference>
<feature type="region of interest" description="Disordered" evidence="1">
    <location>
        <begin position="42"/>
        <end position="105"/>
    </location>
</feature>
<evidence type="ECO:0000313" key="2">
    <source>
        <dbReference type="EMBL" id="GKV34030.1"/>
    </source>
</evidence>
<evidence type="ECO:0000256" key="1">
    <source>
        <dbReference type="SAM" id="MobiDB-lite"/>
    </source>
</evidence>
<sequence>MKNYFLFLVSGLFRKEPRNWVRQGTSRNLGSVFIEEPRIGSSRVPRKTQNLGTGSLKEPSIGLGSSRNPAPGFVNPNLGFVRNQDDEEGNPASGSIRNPDLGSTRTRMIKRKRMVKMMRRMVKINGEMMMPRMRLRMRRKKKMTK</sequence>
<accession>A0AAV5L9V6</accession>
<reference evidence="2 3" key="1">
    <citation type="journal article" date="2021" name="Commun. Biol.">
        <title>The genome of Shorea leprosula (Dipterocarpaceae) highlights the ecological relevance of drought in aseasonal tropical rainforests.</title>
        <authorList>
            <person name="Ng K.K.S."/>
            <person name="Kobayashi M.J."/>
            <person name="Fawcett J.A."/>
            <person name="Hatakeyama M."/>
            <person name="Paape T."/>
            <person name="Ng C.H."/>
            <person name="Ang C.C."/>
            <person name="Tnah L.H."/>
            <person name="Lee C.T."/>
            <person name="Nishiyama T."/>
            <person name="Sese J."/>
            <person name="O'Brien M.J."/>
            <person name="Copetti D."/>
            <person name="Mohd Noor M.I."/>
            <person name="Ong R.C."/>
            <person name="Putra M."/>
            <person name="Sireger I.Z."/>
            <person name="Indrioko S."/>
            <person name="Kosugi Y."/>
            <person name="Izuno A."/>
            <person name="Isagi Y."/>
            <person name="Lee S.L."/>
            <person name="Shimizu K.K."/>
        </authorList>
    </citation>
    <scope>NUCLEOTIDE SEQUENCE [LARGE SCALE GENOMIC DNA]</scope>
    <source>
        <strain evidence="2">214</strain>
    </source>
</reference>
<proteinExistence type="predicted"/>